<keyword evidence="5" id="KW-0472">Membrane</keyword>
<dbReference type="AlphaFoldDB" id="A0A369KGA1"/>
<comment type="similarity">
    <text evidence="1">Belongs to the peptidase S49 family.</text>
</comment>
<dbReference type="PROSITE" id="PS51257">
    <property type="entry name" value="PROKAR_LIPOPROTEIN"/>
    <property type="match status" value="1"/>
</dbReference>
<proteinExistence type="inferred from homology"/>
<dbReference type="Pfam" id="PF01343">
    <property type="entry name" value="Peptidase_S49"/>
    <property type="match status" value="1"/>
</dbReference>
<dbReference type="EMBL" id="QQBG01000008">
    <property type="protein sequence ID" value="RDB31735.1"/>
    <property type="molecule type" value="Genomic_DNA"/>
</dbReference>
<dbReference type="PANTHER" id="PTHR42987:SF4">
    <property type="entry name" value="PROTEASE SOHB-RELATED"/>
    <property type="match status" value="1"/>
</dbReference>
<keyword evidence="2 7" id="KW-0645">Protease</keyword>
<evidence type="ECO:0000256" key="3">
    <source>
        <dbReference type="ARBA" id="ARBA00022801"/>
    </source>
</evidence>
<sequence>MKEWFTSFGCSFSKGIGWILGFSMGCLLIGGALMAVSSMGPLGSGGKYVLQTSSNANGVFLEPSLDTSIFLELSIRGEMNGKNISRKEIEGALNYAIQLAGEKWRGVSALILHVDSPGGFAKEGFDLFDCLEVWKNREQIPVYVFVNGVCASAAFFTSCVADKIFAHTISLIGSIGVISPCFSFGEALERLGVDIRLISAGTGKTDLNFLLPIEEPGVNRRQHLVNEIYELFLNHVAVHRSISVDLLRHDIGARVFLAQEALELGLIDGVVSGRAACLRQIELLHGTSGAAVVRVEKVHTFPSQLDNLLQSWLASPLFSWFALA</sequence>
<organism evidence="7 8">
    <name type="scientific">Candidatus Similichlamydia laticola</name>
    <dbReference type="NCBI Taxonomy" id="2170265"/>
    <lineage>
        <taxon>Bacteria</taxon>
        <taxon>Pseudomonadati</taxon>
        <taxon>Chlamydiota</taxon>
        <taxon>Chlamydiia</taxon>
        <taxon>Parachlamydiales</taxon>
        <taxon>Candidatus Parilichlamydiaceae</taxon>
        <taxon>Candidatus Similichlamydia</taxon>
    </lineage>
</organism>
<dbReference type="SUPFAM" id="SSF52096">
    <property type="entry name" value="ClpP/crotonase"/>
    <property type="match status" value="1"/>
</dbReference>
<accession>A0A369KGA1</accession>
<dbReference type="CDD" id="cd07023">
    <property type="entry name" value="S49_Sppa_N_C"/>
    <property type="match status" value="1"/>
</dbReference>
<dbReference type="InterPro" id="IPR047272">
    <property type="entry name" value="S49_SppA_C"/>
</dbReference>
<evidence type="ECO:0000256" key="1">
    <source>
        <dbReference type="ARBA" id="ARBA00008683"/>
    </source>
</evidence>
<name>A0A369KGA1_9BACT</name>
<dbReference type="GO" id="GO:0006508">
    <property type="term" value="P:proteolysis"/>
    <property type="evidence" value="ECO:0007669"/>
    <property type="project" value="UniProtKB-KW"/>
</dbReference>
<keyword evidence="4" id="KW-0720">Serine protease</keyword>
<protein>
    <submittedName>
        <fullName evidence="7">Protease</fullName>
    </submittedName>
</protein>
<evidence type="ECO:0000313" key="7">
    <source>
        <dbReference type="EMBL" id="RDB31735.1"/>
    </source>
</evidence>
<comment type="caution">
    <text evidence="7">The sequence shown here is derived from an EMBL/GenBank/DDBJ whole genome shotgun (WGS) entry which is preliminary data.</text>
</comment>
<dbReference type="OrthoDB" id="9764363at2"/>
<keyword evidence="5" id="KW-0812">Transmembrane</keyword>
<evidence type="ECO:0000256" key="4">
    <source>
        <dbReference type="ARBA" id="ARBA00022825"/>
    </source>
</evidence>
<dbReference type="GO" id="GO:0008236">
    <property type="term" value="F:serine-type peptidase activity"/>
    <property type="evidence" value="ECO:0007669"/>
    <property type="project" value="UniProtKB-KW"/>
</dbReference>
<reference evidence="7 8" key="1">
    <citation type="submission" date="2018-07" db="EMBL/GenBank/DDBJ databases">
        <title>Comparative genomics of the Candidatus Parilichlamydiaceae reveals evidence of convergent evolution and genome reduction in the phylum Chlamydiae.</title>
        <authorList>
            <person name="Taylor-Brown A."/>
            <person name="Polkinghorne A."/>
        </authorList>
    </citation>
    <scope>NUCLEOTIDE SEQUENCE [LARGE SCALE GENOMIC DNA]</scope>
    <source>
        <strain evidence="7 8">Hat2</strain>
    </source>
</reference>
<evidence type="ECO:0000256" key="5">
    <source>
        <dbReference type="SAM" id="Phobius"/>
    </source>
</evidence>
<feature type="domain" description="Peptidase S49" evidence="6">
    <location>
        <begin position="136"/>
        <end position="277"/>
    </location>
</feature>
<dbReference type="InterPro" id="IPR029045">
    <property type="entry name" value="ClpP/crotonase-like_dom_sf"/>
</dbReference>
<keyword evidence="8" id="KW-1185">Reference proteome</keyword>
<dbReference type="Gene3D" id="3.90.226.10">
    <property type="entry name" value="2-enoyl-CoA Hydratase, Chain A, domain 1"/>
    <property type="match status" value="1"/>
</dbReference>
<keyword evidence="5" id="KW-1133">Transmembrane helix</keyword>
<gene>
    <name evidence="7" type="ORF">HAT2_00115</name>
</gene>
<dbReference type="Proteomes" id="UP000253816">
    <property type="component" value="Unassembled WGS sequence"/>
</dbReference>
<evidence type="ECO:0000256" key="2">
    <source>
        <dbReference type="ARBA" id="ARBA00022670"/>
    </source>
</evidence>
<evidence type="ECO:0000259" key="6">
    <source>
        <dbReference type="Pfam" id="PF01343"/>
    </source>
</evidence>
<keyword evidence="3" id="KW-0378">Hydrolase</keyword>
<dbReference type="PANTHER" id="PTHR42987">
    <property type="entry name" value="PEPTIDASE S49"/>
    <property type="match status" value="1"/>
</dbReference>
<dbReference type="RefSeq" id="WP_114544098.1">
    <property type="nucleotide sequence ID" value="NZ_QQBG01000008.1"/>
</dbReference>
<dbReference type="InterPro" id="IPR002142">
    <property type="entry name" value="Peptidase_S49"/>
</dbReference>
<feature type="transmembrane region" description="Helical" evidence="5">
    <location>
        <begin position="15"/>
        <end position="36"/>
    </location>
</feature>
<evidence type="ECO:0000313" key="8">
    <source>
        <dbReference type="Proteomes" id="UP000253816"/>
    </source>
</evidence>